<evidence type="ECO:0000313" key="2">
    <source>
        <dbReference type="Proteomes" id="UP000808337"/>
    </source>
</evidence>
<organism evidence="1 2">
    <name type="scientific">Candidatus Opimibacter skivensis</name>
    <dbReference type="NCBI Taxonomy" id="2982028"/>
    <lineage>
        <taxon>Bacteria</taxon>
        <taxon>Pseudomonadati</taxon>
        <taxon>Bacteroidota</taxon>
        <taxon>Saprospiria</taxon>
        <taxon>Saprospirales</taxon>
        <taxon>Saprospiraceae</taxon>
        <taxon>Candidatus Opimibacter</taxon>
    </lineage>
</organism>
<dbReference type="AlphaFoldDB" id="A0A9D7SX41"/>
<protein>
    <submittedName>
        <fullName evidence="1">Uncharacterized protein</fullName>
    </submittedName>
</protein>
<reference evidence="1 2" key="1">
    <citation type="submission" date="2020-10" db="EMBL/GenBank/DDBJ databases">
        <title>Connecting structure to function with the recovery of over 1000 high-quality activated sludge metagenome-assembled genomes encoding full-length rRNA genes using long-read sequencing.</title>
        <authorList>
            <person name="Singleton C.M."/>
            <person name="Petriglieri F."/>
            <person name="Kristensen J.M."/>
            <person name="Kirkegaard R.H."/>
            <person name="Michaelsen T.Y."/>
            <person name="Andersen M.H."/>
            <person name="Karst S.M."/>
            <person name="Dueholm M.S."/>
            <person name="Nielsen P.H."/>
            <person name="Albertsen M."/>
        </authorList>
    </citation>
    <scope>NUCLEOTIDE SEQUENCE [LARGE SCALE GENOMIC DNA]</scope>
    <source>
        <strain evidence="1">Ribe_18-Q3-R11-54_MAXAC.273</strain>
    </source>
</reference>
<sequence length="49" mass="5732">MTTNIEKVLFSCATTLTDEKFMPWKSKKEPLSDSLIQVIKLWRDQAMPM</sequence>
<accession>A0A9D7SX41</accession>
<gene>
    <name evidence="1" type="ORF">IPP15_21180</name>
</gene>
<dbReference type="EMBL" id="JADKGY010000032">
    <property type="protein sequence ID" value="MBK9984843.1"/>
    <property type="molecule type" value="Genomic_DNA"/>
</dbReference>
<comment type="caution">
    <text evidence="1">The sequence shown here is derived from an EMBL/GenBank/DDBJ whole genome shotgun (WGS) entry which is preliminary data.</text>
</comment>
<name>A0A9D7SX41_9BACT</name>
<evidence type="ECO:0000313" key="1">
    <source>
        <dbReference type="EMBL" id="MBK9984843.1"/>
    </source>
</evidence>
<proteinExistence type="predicted"/>
<dbReference type="Proteomes" id="UP000808337">
    <property type="component" value="Unassembled WGS sequence"/>
</dbReference>